<proteinExistence type="predicted"/>
<feature type="transmembrane region" description="Helical" evidence="1">
    <location>
        <begin position="489"/>
        <end position="511"/>
    </location>
</feature>
<evidence type="ECO:0000313" key="2">
    <source>
        <dbReference type="EMBL" id="ABJ85219.1"/>
    </source>
</evidence>
<dbReference type="OrthoDB" id="105452at2"/>
<dbReference type="EMBL" id="CP000473">
    <property type="protein sequence ID" value="ABJ85219.1"/>
    <property type="molecule type" value="Genomic_DNA"/>
</dbReference>
<keyword evidence="1" id="KW-1133">Transmembrane helix</keyword>
<feature type="transmembrane region" description="Helical" evidence="1">
    <location>
        <begin position="209"/>
        <end position="227"/>
    </location>
</feature>
<gene>
    <name evidence="2" type="ordered locus">Acid_4257</name>
</gene>
<feature type="transmembrane region" description="Helical" evidence="1">
    <location>
        <begin position="426"/>
        <end position="446"/>
    </location>
</feature>
<reference evidence="2" key="1">
    <citation type="submission" date="2006-10" db="EMBL/GenBank/DDBJ databases">
        <title>Complete sequence of Solibacter usitatus Ellin6076.</title>
        <authorList>
            <consortium name="US DOE Joint Genome Institute"/>
            <person name="Copeland A."/>
            <person name="Lucas S."/>
            <person name="Lapidus A."/>
            <person name="Barry K."/>
            <person name="Detter J.C."/>
            <person name="Glavina del Rio T."/>
            <person name="Hammon N."/>
            <person name="Israni S."/>
            <person name="Dalin E."/>
            <person name="Tice H."/>
            <person name="Pitluck S."/>
            <person name="Thompson L.S."/>
            <person name="Brettin T."/>
            <person name="Bruce D."/>
            <person name="Han C."/>
            <person name="Tapia R."/>
            <person name="Gilna P."/>
            <person name="Schmutz J."/>
            <person name="Larimer F."/>
            <person name="Land M."/>
            <person name="Hauser L."/>
            <person name="Kyrpides N."/>
            <person name="Mikhailova N."/>
            <person name="Janssen P.H."/>
            <person name="Kuske C.R."/>
            <person name="Richardson P."/>
        </authorList>
    </citation>
    <scope>NUCLEOTIDE SEQUENCE</scope>
    <source>
        <strain evidence="2">Ellin6076</strain>
    </source>
</reference>
<feature type="transmembrane region" description="Helical" evidence="1">
    <location>
        <begin position="180"/>
        <end position="197"/>
    </location>
</feature>
<name>Q01YP6_SOLUE</name>
<dbReference type="InParanoid" id="Q01YP6"/>
<feature type="transmembrane region" description="Helical" evidence="1">
    <location>
        <begin position="28"/>
        <end position="50"/>
    </location>
</feature>
<feature type="transmembrane region" description="Helical" evidence="1">
    <location>
        <begin position="123"/>
        <end position="145"/>
    </location>
</feature>
<keyword evidence="1" id="KW-0472">Membrane</keyword>
<dbReference type="AlphaFoldDB" id="Q01YP6"/>
<organism evidence="2">
    <name type="scientific">Solibacter usitatus (strain Ellin6076)</name>
    <dbReference type="NCBI Taxonomy" id="234267"/>
    <lineage>
        <taxon>Bacteria</taxon>
        <taxon>Pseudomonadati</taxon>
        <taxon>Acidobacteriota</taxon>
        <taxon>Terriglobia</taxon>
        <taxon>Bryobacterales</taxon>
        <taxon>Solibacteraceae</taxon>
        <taxon>Candidatus Solibacter</taxon>
    </lineage>
</organism>
<dbReference type="eggNOG" id="COG0577">
    <property type="taxonomic scope" value="Bacteria"/>
</dbReference>
<accession>Q01YP6</accession>
<protein>
    <submittedName>
        <fullName evidence="2">Uncharacterized protein</fullName>
    </submittedName>
</protein>
<feature type="transmembrane region" description="Helical" evidence="1">
    <location>
        <begin position="373"/>
        <end position="396"/>
    </location>
</feature>
<feature type="transmembrane region" description="Helical" evidence="1">
    <location>
        <begin position="343"/>
        <end position="361"/>
    </location>
</feature>
<sequence>MREWLEETHGPGFELLRHFLLRFFDSDLVTASGQTSTALIGAFSILLPWYPMIVGPLRHKYAYFSGLPSAGPYRMAVRADELWLITLVMSATGLLTAIKWQSLFPGLRDYRVLGPLPLKTRQIFAAKLLALLIVATAAVVTLNLFPGTMFPAVSSGRWAFLPSVGTRISAYLIASTAGSYFLFFALTALQGVLLNLLPPRQFGRVTGTLQGLLVGVMLILVVLSFSIQPEVTRLLVQPDFARWLPPVWFLGLCQRLSGDPDPAMSLLAGRALTGLAVAIVVVLASYMASYRRHRTLLVEGAAPSRRHWRWPGLVFDRLMPDARQQAITIFIARTLAGSSQHRMILMGYGGFGIAILLSGLIGMRDFVKPDHVVAARFVYAHVILLIFLLIGVRHLFSIPIELKANWAFQITEREGRRRWLYAVDRFVLFTGATVMLVLPLPLEIYLLRWRTAAEMAMFTAVALLSYEMIFATWEKLPFTCSHLPGKTPAWILTLQFVGLLTLLPMVNGILLESLYRPILYLVVMAIVVAVWANTHATRRDDWGELRLKYEESPDPAVHGLNLMR</sequence>
<evidence type="ECO:0000256" key="1">
    <source>
        <dbReference type="SAM" id="Phobius"/>
    </source>
</evidence>
<feature type="transmembrane region" description="Helical" evidence="1">
    <location>
        <begin position="517"/>
        <end position="536"/>
    </location>
</feature>
<dbReference type="HOGENOM" id="CLU_492406_0_0_0"/>
<dbReference type="KEGG" id="sus:Acid_4257"/>
<feature type="transmembrane region" description="Helical" evidence="1">
    <location>
        <begin position="267"/>
        <end position="288"/>
    </location>
</feature>
<keyword evidence="1" id="KW-0812">Transmembrane</keyword>
<dbReference type="STRING" id="234267.Acid_4257"/>